<evidence type="ECO:0000256" key="4">
    <source>
        <dbReference type="ARBA" id="ARBA00023015"/>
    </source>
</evidence>
<feature type="binding site" evidence="7">
    <location>
        <position position="145"/>
    </location>
    <ligand>
        <name>Zn(2+)</name>
        <dbReference type="ChEBI" id="CHEBI:29105"/>
    </ligand>
</feature>
<dbReference type="Proteomes" id="UP001431776">
    <property type="component" value="Unassembled WGS sequence"/>
</dbReference>
<evidence type="ECO:0000256" key="3">
    <source>
        <dbReference type="ARBA" id="ARBA00022833"/>
    </source>
</evidence>
<comment type="caution">
    <text evidence="9">The sequence shown here is derived from an EMBL/GenBank/DDBJ whole genome shotgun (WGS) entry which is preliminary data.</text>
</comment>
<keyword evidence="5" id="KW-0238">DNA-binding</keyword>
<proteinExistence type="inferred from homology"/>
<keyword evidence="6" id="KW-0804">Transcription</keyword>
<organism evidence="9 10">
    <name type="scientific">Anaerobaca lacustris</name>
    <dbReference type="NCBI Taxonomy" id="3044600"/>
    <lineage>
        <taxon>Bacteria</taxon>
        <taxon>Pseudomonadati</taxon>
        <taxon>Planctomycetota</taxon>
        <taxon>Phycisphaerae</taxon>
        <taxon>Sedimentisphaerales</taxon>
        <taxon>Anaerobacaceae</taxon>
        <taxon>Anaerobaca</taxon>
    </lineage>
</organism>
<evidence type="ECO:0000256" key="8">
    <source>
        <dbReference type="PIRSR" id="PIRSR602481-2"/>
    </source>
</evidence>
<comment type="cofactor">
    <cofactor evidence="8">
        <name>Mn(2+)</name>
        <dbReference type="ChEBI" id="CHEBI:29035"/>
    </cofactor>
    <cofactor evidence="8">
        <name>Fe(2+)</name>
        <dbReference type="ChEBI" id="CHEBI:29033"/>
    </cofactor>
    <text evidence="8">Binds 1 Mn(2+) or Fe(2+) ion per subunit.</text>
</comment>
<dbReference type="InterPro" id="IPR036390">
    <property type="entry name" value="WH_DNA-bd_sf"/>
</dbReference>
<dbReference type="GO" id="GO:0000976">
    <property type="term" value="F:transcription cis-regulatory region binding"/>
    <property type="evidence" value="ECO:0007669"/>
    <property type="project" value="TreeGrafter"/>
</dbReference>
<evidence type="ECO:0000256" key="6">
    <source>
        <dbReference type="ARBA" id="ARBA00023163"/>
    </source>
</evidence>
<dbReference type="GO" id="GO:1900376">
    <property type="term" value="P:regulation of secondary metabolite biosynthetic process"/>
    <property type="evidence" value="ECO:0007669"/>
    <property type="project" value="TreeGrafter"/>
</dbReference>
<dbReference type="Gene3D" id="1.10.10.10">
    <property type="entry name" value="Winged helix-like DNA-binding domain superfamily/Winged helix DNA-binding domain"/>
    <property type="match status" value="1"/>
</dbReference>
<dbReference type="Gene3D" id="3.30.1490.190">
    <property type="match status" value="1"/>
</dbReference>
<dbReference type="GO" id="GO:0008270">
    <property type="term" value="F:zinc ion binding"/>
    <property type="evidence" value="ECO:0007669"/>
    <property type="project" value="TreeGrafter"/>
</dbReference>
<evidence type="ECO:0000313" key="10">
    <source>
        <dbReference type="Proteomes" id="UP001431776"/>
    </source>
</evidence>
<keyword evidence="2" id="KW-0678">Repressor</keyword>
<dbReference type="AlphaFoldDB" id="A0AAW6TS95"/>
<evidence type="ECO:0000313" key="9">
    <source>
        <dbReference type="EMBL" id="MDI6448568.1"/>
    </source>
</evidence>
<feature type="binding site" evidence="7">
    <location>
        <position position="105"/>
    </location>
    <ligand>
        <name>Zn(2+)</name>
        <dbReference type="ChEBI" id="CHEBI:29105"/>
    </ligand>
</feature>
<dbReference type="RefSeq" id="WP_349243979.1">
    <property type="nucleotide sequence ID" value="NZ_JASCXX010000005.1"/>
</dbReference>
<comment type="similarity">
    <text evidence="1">Belongs to the Fur family.</text>
</comment>
<reference evidence="9" key="1">
    <citation type="submission" date="2023-05" db="EMBL/GenBank/DDBJ databases">
        <title>Anaerotaeda fermentans gen. nov., sp. nov., a novel anaerobic planctomycete of the new family within the order Sedimentisphaerales isolated from Taman Peninsula, Russia.</title>
        <authorList>
            <person name="Khomyakova M.A."/>
            <person name="Merkel A.Y."/>
            <person name="Slobodkin A.I."/>
        </authorList>
    </citation>
    <scope>NUCLEOTIDE SEQUENCE</scope>
    <source>
        <strain evidence="9">M17dextr</strain>
    </source>
</reference>
<dbReference type="PANTHER" id="PTHR33202">
    <property type="entry name" value="ZINC UPTAKE REGULATION PROTEIN"/>
    <property type="match status" value="1"/>
</dbReference>
<comment type="cofactor">
    <cofactor evidence="7">
        <name>Zn(2+)</name>
        <dbReference type="ChEBI" id="CHEBI:29105"/>
    </cofactor>
    <text evidence="7">Binds 1 zinc ion per subunit.</text>
</comment>
<dbReference type="GO" id="GO:0045892">
    <property type="term" value="P:negative regulation of DNA-templated transcription"/>
    <property type="evidence" value="ECO:0007669"/>
    <property type="project" value="TreeGrafter"/>
</dbReference>
<evidence type="ECO:0000256" key="7">
    <source>
        <dbReference type="PIRSR" id="PIRSR602481-1"/>
    </source>
</evidence>
<dbReference type="InterPro" id="IPR002481">
    <property type="entry name" value="FUR"/>
</dbReference>
<evidence type="ECO:0000256" key="2">
    <source>
        <dbReference type="ARBA" id="ARBA00022491"/>
    </source>
</evidence>
<dbReference type="CDD" id="cd07153">
    <property type="entry name" value="Fur_like"/>
    <property type="match status" value="1"/>
</dbReference>
<protein>
    <submittedName>
        <fullName evidence="9">Transcriptional repressor</fullName>
    </submittedName>
</protein>
<keyword evidence="4" id="KW-0805">Transcription regulation</keyword>
<sequence length="150" mass="16982">MAVSKSEIERRMRRFAETCQAGGLKLTHQRMEVFRELAGTDDHPDAETIYQNVRRRVPAISRDTVYRTLATLEEQGLVHKAEILSGRGRYDANMDHHHHFVCTECGRVHDFYSQALDDLPIPRSVTAIGRVESTQVQLRGICAGCAKSKC</sequence>
<feature type="binding site" evidence="7">
    <location>
        <position position="102"/>
    </location>
    <ligand>
        <name>Zn(2+)</name>
        <dbReference type="ChEBI" id="CHEBI:29105"/>
    </ligand>
</feature>
<dbReference type="SUPFAM" id="SSF46785">
    <property type="entry name" value="Winged helix' DNA-binding domain"/>
    <property type="match status" value="1"/>
</dbReference>
<keyword evidence="3 7" id="KW-0862">Zinc</keyword>
<feature type="binding site" evidence="8">
    <location>
        <position position="96"/>
    </location>
    <ligand>
        <name>Fe cation</name>
        <dbReference type="ChEBI" id="CHEBI:24875"/>
    </ligand>
</feature>
<dbReference type="Pfam" id="PF01475">
    <property type="entry name" value="FUR"/>
    <property type="match status" value="1"/>
</dbReference>
<dbReference type="InterPro" id="IPR043135">
    <property type="entry name" value="Fur_C"/>
</dbReference>
<evidence type="ECO:0000256" key="1">
    <source>
        <dbReference type="ARBA" id="ARBA00007957"/>
    </source>
</evidence>
<feature type="binding site" evidence="7">
    <location>
        <position position="142"/>
    </location>
    <ligand>
        <name>Zn(2+)</name>
        <dbReference type="ChEBI" id="CHEBI:29105"/>
    </ligand>
</feature>
<dbReference type="InterPro" id="IPR036388">
    <property type="entry name" value="WH-like_DNA-bd_sf"/>
</dbReference>
<dbReference type="EMBL" id="JASCXX010000005">
    <property type="protein sequence ID" value="MDI6448568.1"/>
    <property type="molecule type" value="Genomic_DNA"/>
</dbReference>
<keyword evidence="7" id="KW-0479">Metal-binding</keyword>
<name>A0AAW6TS95_9BACT</name>
<keyword evidence="8" id="KW-0408">Iron</keyword>
<accession>A0AAW6TS95</accession>
<dbReference type="PANTHER" id="PTHR33202:SF8">
    <property type="entry name" value="PEROXIDE-RESPONSIVE REPRESSOR PERR"/>
    <property type="match status" value="1"/>
</dbReference>
<keyword evidence="10" id="KW-1185">Reference proteome</keyword>
<evidence type="ECO:0000256" key="5">
    <source>
        <dbReference type="ARBA" id="ARBA00023125"/>
    </source>
</evidence>
<dbReference type="GO" id="GO:0003700">
    <property type="term" value="F:DNA-binding transcription factor activity"/>
    <property type="evidence" value="ECO:0007669"/>
    <property type="project" value="InterPro"/>
</dbReference>
<gene>
    <name evidence="9" type="ORF">QJ522_05895</name>
</gene>